<feature type="compositionally biased region" description="Polar residues" evidence="1">
    <location>
        <begin position="1"/>
        <end position="10"/>
    </location>
</feature>
<sequence length="186" mass="20012">MFVSVNSNKPNNDKVNRTTTTTMKGKRAQSTALLTPSSTLTRAKVVISNTSSTSLASETTKTTTTAKRAASTIASRSLTCSSRLSPARQSNTTHDKRLSSRSLSRQASPSSTNLTVSSKNTPFITTNNVKTTHDISEKPINLELSRTAKYRINFTGGTAINGMAIDLPSHVYTSLRRTPATNSQQS</sequence>
<gene>
    <name evidence="2" type="ORF">g.12143</name>
</gene>
<evidence type="ECO:0000256" key="1">
    <source>
        <dbReference type="SAM" id="MobiDB-lite"/>
    </source>
</evidence>
<organism evidence="2">
    <name type="scientific">Lygus hesperus</name>
    <name type="common">Western plant bug</name>
    <dbReference type="NCBI Taxonomy" id="30085"/>
    <lineage>
        <taxon>Eukaryota</taxon>
        <taxon>Metazoa</taxon>
        <taxon>Ecdysozoa</taxon>
        <taxon>Arthropoda</taxon>
        <taxon>Hexapoda</taxon>
        <taxon>Insecta</taxon>
        <taxon>Pterygota</taxon>
        <taxon>Neoptera</taxon>
        <taxon>Paraneoptera</taxon>
        <taxon>Hemiptera</taxon>
        <taxon>Heteroptera</taxon>
        <taxon>Panheteroptera</taxon>
        <taxon>Cimicomorpha</taxon>
        <taxon>Miridae</taxon>
        <taxon>Mirini</taxon>
        <taxon>Lygus</taxon>
    </lineage>
</organism>
<evidence type="ECO:0000313" key="2">
    <source>
        <dbReference type="EMBL" id="JAQ03742.1"/>
    </source>
</evidence>
<dbReference type="AlphaFoldDB" id="A0A146L9E8"/>
<dbReference type="EMBL" id="GDHC01014887">
    <property type="protein sequence ID" value="JAQ03742.1"/>
    <property type="molecule type" value="Transcribed_RNA"/>
</dbReference>
<name>A0A146L9E8_LYGHE</name>
<feature type="compositionally biased region" description="Polar residues" evidence="1">
    <location>
        <begin position="112"/>
        <end position="122"/>
    </location>
</feature>
<feature type="compositionally biased region" description="Low complexity" evidence="1">
    <location>
        <begin position="100"/>
        <end position="111"/>
    </location>
</feature>
<accession>A0A146L9E8</accession>
<feature type="region of interest" description="Disordered" evidence="1">
    <location>
        <begin position="51"/>
        <end position="70"/>
    </location>
</feature>
<protein>
    <submittedName>
        <fullName evidence="2">Uncharacterized protein</fullName>
    </submittedName>
</protein>
<feature type="region of interest" description="Disordered" evidence="1">
    <location>
        <begin position="77"/>
        <end position="122"/>
    </location>
</feature>
<feature type="compositionally biased region" description="Polar residues" evidence="1">
    <location>
        <begin position="78"/>
        <end position="92"/>
    </location>
</feature>
<feature type="region of interest" description="Disordered" evidence="1">
    <location>
        <begin position="1"/>
        <end position="36"/>
    </location>
</feature>
<proteinExistence type="predicted"/>
<reference evidence="2" key="1">
    <citation type="journal article" date="2016" name="Gigascience">
        <title>De novo construction of an expanded transcriptome assembly for the western tarnished plant bug, Lygus hesperus.</title>
        <authorList>
            <person name="Tassone E.E."/>
            <person name="Geib S.M."/>
            <person name="Hall B."/>
            <person name="Fabrick J.A."/>
            <person name="Brent C.S."/>
            <person name="Hull J.J."/>
        </authorList>
    </citation>
    <scope>NUCLEOTIDE SEQUENCE</scope>
</reference>